<dbReference type="GO" id="GO:0009264">
    <property type="term" value="P:deoxyribonucleotide catabolic process"/>
    <property type="evidence" value="ECO:0007669"/>
    <property type="project" value="UniProtKB-UniRule"/>
</dbReference>
<proteinExistence type="inferred from homology"/>
<name>A0A0R1KYN4_9LACO</name>
<dbReference type="SMART" id="SM01133">
    <property type="entry name" value="DeoC"/>
    <property type="match status" value="1"/>
</dbReference>
<dbReference type="HAMAP" id="MF_00114">
    <property type="entry name" value="DeoC_type1"/>
    <property type="match status" value="1"/>
</dbReference>
<comment type="similarity">
    <text evidence="1 7">Belongs to the DeoC/FbaB aldolase family. DeoC type 1 subfamily.</text>
</comment>
<dbReference type="GO" id="GO:0006018">
    <property type="term" value="P:2-deoxyribose 1-phosphate catabolic process"/>
    <property type="evidence" value="ECO:0007669"/>
    <property type="project" value="UniProtKB-UniRule"/>
</dbReference>
<reference evidence="8 9" key="1">
    <citation type="journal article" date="2015" name="Genome Announc.">
        <title>Expanding the biotechnology potential of lactobacilli through comparative genomics of 213 strains and associated genera.</title>
        <authorList>
            <person name="Sun Z."/>
            <person name="Harris H.M."/>
            <person name="McCann A."/>
            <person name="Guo C."/>
            <person name="Argimon S."/>
            <person name="Zhang W."/>
            <person name="Yang X."/>
            <person name="Jeffery I.B."/>
            <person name="Cooney J.C."/>
            <person name="Kagawa T.F."/>
            <person name="Liu W."/>
            <person name="Song Y."/>
            <person name="Salvetti E."/>
            <person name="Wrobel A."/>
            <person name="Rasinkangas P."/>
            <person name="Parkhill J."/>
            <person name="Rea M.C."/>
            <person name="O'Sullivan O."/>
            <person name="Ritari J."/>
            <person name="Douillard F.P."/>
            <person name="Paul Ross R."/>
            <person name="Yang R."/>
            <person name="Briner A.E."/>
            <person name="Felis G.E."/>
            <person name="de Vos W.M."/>
            <person name="Barrangou R."/>
            <person name="Klaenhammer T.R."/>
            <person name="Caufield P.W."/>
            <person name="Cui Y."/>
            <person name="Zhang H."/>
            <person name="O'Toole P.W."/>
        </authorList>
    </citation>
    <scope>NUCLEOTIDE SEQUENCE [LARGE SCALE GENOMIC DNA]</scope>
    <source>
        <strain evidence="8 9">DSM 19904</strain>
    </source>
</reference>
<dbReference type="GO" id="GO:0005737">
    <property type="term" value="C:cytoplasm"/>
    <property type="evidence" value="ECO:0007669"/>
    <property type="project" value="UniProtKB-SubCell"/>
</dbReference>
<evidence type="ECO:0000256" key="5">
    <source>
        <dbReference type="ARBA" id="ARBA00048791"/>
    </source>
</evidence>
<dbReference type="PIRSF" id="PIRSF001357">
    <property type="entry name" value="DeoC"/>
    <property type="match status" value="1"/>
</dbReference>
<dbReference type="FunFam" id="3.20.20.70:FF:000044">
    <property type="entry name" value="Deoxyribose-phosphate aldolase"/>
    <property type="match status" value="1"/>
</dbReference>
<comment type="caution">
    <text evidence="8">The sequence shown here is derived from an EMBL/GenBank/DDBJ whole genome shotgun (WGS) entry which is preliminary data.</text>
</comment>
<evidence type="ECO:0000256" key="6">
    <source>
        <dbReference type="ARBA" id="ARBA00056337"/>
    </source>
</evidence>
<sequence length="221" mass="23509">MTKEMTTSQLAKYLDHTNLKPDATEASIRETCEEAIKYNTASVCINSYWIPLAAELLKDTTVKPITVVGFPLGATNTETKVYEAITAIDDGAEEIDMVLNVGELIGGNLAYVTADIQAVAEAVHAKNKMLKVIFETSLLNDEQIVDACHASENAGADYVKTSTGFSTEGATLHNVELMRKTVGSKLGVKASGGIHSREEAVAMIEAGASRLGVSATVKILS</sequence>
<dbReference type="GO" id="GO:0004139">
    <property type="term" value="F:deoxyribose-phosphate aldolase activity"/>
    <property type="evidence" value="ECO:0007669"/>
    <property type="project" value="UniProtKB-UniRule"/>
</dbReference>
<protein>
    <recommendedName>
        <fullName evidence="7">Deoxyribose-phosphate aldolase</fullName>
        <shortName evidence="7">DERA</shortName>
        <ecNumber evidence="7">4.1.2.4</ecNumber>
    </recommendedName>
    <alternativeName>
        <fullName evidence="7">2-deoxy-D-ribose 5-phosphate aldolase</fullName>
    </alternativeName>
    <alternativeName>
        <fullName evidence="7">Phosphodeoxyriboaldolase</fullName>
        <shortName evidence="7">Deoxyriboaldolase</shortName>
    </alternativeName>
</protein>
<evidence type="ECO:0000256" key="2">
    <source>
        <dbReference type="ARBA" id="ARBA00022490"/>
    </source>
</evidence>
<accession>A0A0R1KYN4</accession>
<dbReference type="CDD" id="cd00959">
    <property type="entry name" value="DeoC"/>
    <property type="match status" value="1"/>
</dbReference>
<dbReference type="AlphaFoldDB" id="A0A0R1KYN4"/>
<evidence type="ECO:0000256" key="4">
    <source>
        <dbReference type="ARBA" id="ARBA00023270"/>
    </source>
</evidence>
<dbReference type="PANTHER" id="PTHR10889:SF1">
    <property type="entry name" value="DEOXYRIBOSE-PHOSPHATE ALDOLASE"/>
    <property type="match status" value="1"/>
</dbReference>
<dbReference type="Pfam" id="PF01791">
    <property type="entry name" value="DeoC"/>
    <property type="match status" value="1"/>
</dbReference>
<comment type="subcellular location">
    <subcellularLocation>
        <location evidence="7">Cytoplasm</location>
    </subcellularLocation>
</comment>
<dbReference type="InterPro" id="IPR028581">
    <property type="entry name" value="DeoC_typeI"/>
</dbReference>
<feature type="active site" description="Proton donor/acceptor" evidence="7">
    <location>
        <position position="96"/>
    </location>
</feature>
<comment type="pathway">
    <text evidence="7">Carbohydrate degradation; 2-deoxy-D-ribose 1-phosphate degradation; D-glyceraldehyde 3-phosphate and acetaldehyde from 2-deoxy-alpha-D-ribose 1-phosphate: step 2/2.</text>
</comment>
<dbReference type="PATRIC" id="fig|1423808.3.peg.2573"/>
<evidence type="ECO:0000313" key="8">
    <source>
        <dbReference type="EMBL" id="KRK88392.1"/>
    </source>
</evidence>
<dbReference type="InterPro" id="IPR011343">
    <property type="entry name" value="DeoC"/>
</dbReference>
<comment type="function">
    <text evidence="6 7">Catalyzes a reversible aldol reaction between acetaldehyde and D-glyceraldehyde 3-phosphate to generate 2-deoxy-D-ribose 5-phosphate.</text>
</comment>
<keyword evidence="2 7" id="KW-0963">Cytoplasm</keyword>
<evidence type="ECO:0000256" key="3">
    <source>
        <dbReference type="ARBA" id="ARBA00023239"/>
    </source>
</evidence>
<dbReference type="NCBIfam" id="TIGR00126">
    <property type="entry name" value="deoC"/>
    <property type="match status" value="1"/>
</dbReference>
<feature type="active site" description="Proton donor/acceptor" evidence="7">
    <location>
        <position position="189"/>
    </location>
</feature>
<dbReference type="EMBL" id="AZEA01000009">
    <property type="protein sequence ID" value="KRK88392.1"/>
    <property type="molecule type" value="Genomic_DNA"/>
</dbReference>
<keyword evidence="9" id="KW-1185">Reference proteome</keyword>
<evidence type="ECO:0000313" key="9">
    <source>
        <dbReference type="Proteomes" id="UP000051581"/>
    </source>
</evidence>
<dbReference type="GO" id="GO:0016052">
    <property type="term" value="P:carbohydrate catabolic process"/>
    <property type="evidence" value="ECO:0007669"/>
    <property type="project" value="TreeGrafter"/>
</dbReference>
<dbReference type="EC" id="4.1.2.4" evidence="7"/>
<organism evidence="8 9">
    <name type="scientific">Lentilactobacillus sunkii DSM 19904</name>
    <dbReference type="NCBI Taxonomy" id="1423808"/>
    <lineage>
        <taxon>Bacteria</taxon>
        <taxon>Bacillati</taxon>
        <taxon>Bacillota</taxon>
        <taxon>Bacilli</taxon>
        <taxon>Lactobacillales</taxon>
        <taxon>Lactobacillaceae</taxon>
        <taxon>Lentilactobacillus</taxon>
    </lineage>
</organism>
<keyword evidence="4 7" id="KW-0704">Schiff base</keyword>
<dbReference type="InterPro" id="IPR013785">
    <property type="entry name" value="Aldolase_TIM"/>
</dbReference>
<dbReference type="InterPro" id="IPR002915">
    <property type="entry name" value="DeoC/FbaB/LacD_aldolase"/>
</dbReference>
<keyword evidence="3 7" id="KW-0456">Lyase</keyword>
<gene>
    <name evidence="7" type="primary">deoC</name>
    <name evidence="8" type="ORF">FD17_GL002522</name>
</gene>
<dbReference type="SUPFAM" id="SSF51569">
    <property type="entry name" value="Aldolase"/>
    <property type="match status" value="1"/>
</dbReference>
<feature type="active site" description="Schiff-base intermediate with acetaldehyde" evidence="7">
    <location>
        <position position="160"/>
    </location>
</feature>
<evidence type="ECO:0000256" key="1">
    <source>
        <dbReference type="ARBA" id="ARBA00010936"/>
    </source>
</evidence>
<dbReference type="UniPathway" id="UPA00002">
    <property type="reaction ID" value="UER00468"/>
</dbReference>
<dbReference type="Proteomes" id="UP000051581">
    <property type="component" value="Unassembled WGS sequence"/>
</dbReference>
<dbReference type="RefSeq" id="WP_057824993.1">
    <property type="nucleotide sequence ID" value="NZ_AZEA01000009.1"/>
</dbReference>
<dbReference type="Gene3D" id="3.20.20.70">
    <property type="entry name" value="Aldolase class I"/>
    <property type="match status" value="1"/>
</dbReference>
<dbReference type="PANTHER" id="PTHR10889">
    <property type="entry name" value="DEOXYRIBOSE-PHOSPHATE ALDOLASE"/>
    <property type="match status" value="1"/>
</dbReference>
<evidence type="ECO:0000256" key="7">
    <source>
        <dbReference type="HAMAP-Rule" id="MF_00114"/>
    </source>
</evidence>
<comment type="catalytic activity">
    <reaction evidence="5 7">
        <text>2-deoxy-D-ribose 5-phosphate = D-glyceraldehyde 3-phosphate + acetaldehyde</text>
        <dbReference type="Rhea" id="RHEA:12821"/>
        <dbReference type="ChEBI" id="CHEBI:15343"/>
        <dbReference type="ChEBI" id="CHEBI:59776"/>
        <dbReference type="ChEBI" id="CHEBI:62877"/>
        <dbReference type="EC" id="4.1.2.4"/>
    </reaction>
</comment>